<evidence type="ECO:0000256" key="5">
    <source>
        <dbReference type="SAM" id="MobiDB-lite"/>
    </source>
</evidence>
<name>A0A6A5QWY6_AMPQU</name>
<dbReference type="InterPro" id="IPR004552">
    <property type="entry name" value="AGP_acyltrans"/>
</dbReference>
<keyword evidence="6" id="KW-0472">Membrane</keyword>
<evidence type="ECO:0000256" key="1">
    <source>
        <dbReference type="ARBA" id="ARBA00008655"/>
    </source>
</evidence>
<dbReference type="Pfam" id="PF01553">
    <property type="entry name" value="Acyltransferase"/>
    <property type="match status" value="1"/>
</dbReference>
<feature type="region of interest" description="Disordered" evidence="5">
    <location>
        <begin position="286"/>
        <end position="311"/>
    </location>
</feature>
<keyword evidence="4" id="KW-0443">Lipid metabolism</keyword>
<dbReference type="PANTHER" id="PTHR10434">
    <property type="entry name" value="1-ACYL-SN-GLYCEROL-3-PHOSPHATE ACYLTRANSFERASE"/>
    <property type="match status" value="1"/>
</dbReference>
<keyword evidence="4" id="KW-1208">Phospholipid metabolism</keyword>
<dbReference type="SUPFAM" id="SSF69593">
    <property type="entry name" value="Glycerol-3-phosphate (1)-acyltransferase"/>
    <property type="match status" value="1"/>
</dbReference>
<gene>
    <name evidence="8" type="ORF">BDU57DRAFT_593306</name>
</gene>
<evidence type="ECO:0000313" key="9">
    <source>
        <dbReference type="Proteomes" id="UP000800096"/>
    </source>
</evidence>
<evidence type="ECO:0000313" key="8">
    <source>
        <dbReference type="EMBL" id="KAF1919458.1"/>
    </source>
</evidence>
<reference evidence="8" key="1">
    <citation type="journal article" date="2020" name="Stud. Mycol.">
        <title>101 Dothideomycetes genomes: a test case for predicting lifestyles and emergence of pathogens.</title>
        <authorList>
            <person name="Haridas S."/>
            <person name="Albert R."/>
            <person name="Binder M."/>
            <person name="Bloem J."/>
            <person name="Labutti K."/>
            <person name="Salamov A."/>
            <person name="Andreopoulos B."/>
            <person name="Baker S."/>
            <person name="Barry K."/>
            <person name="Bills G."/>
            <person name="Bluhm B."/>
            <person name="Cannon C."/>
            <person name="Castanera R."/>
            <person name="Culley D."/>
            <person name="Daum C."/>
            <person name="Ezra D."/>
            <person name="Gonzalez J."/>
            <person name="Henrissat B."/>
            <person name="Kuo A."/>
            <person name="Liang C."/>
            <person name="Lipzen A."/>
            <person name="Lutzoni F."/>
            <person name="Magnuson J."/>
            <person name="Mondo S."/>
            <person name="Nolan M."/>
            <person name="Ohm R."/>
            <person name="Pangilinan J."/>
            <person name="Park H.-J."/>
            <person name="Ramirez L."/>
            <person name="Alfaro M."/>
            <person name="Sun H."/>
            <person name="Tritt A."/>
            <person name="Yoshinaga Y."/>
            <person name="Zwiers L.-H."/>
            <person name="Turgeon B."/>
            <person name="Goodwin S."/>
            <person name="Spatafora J."/>
            <person name="Crous P."/>
            <person name="Grigoriev I."/>
        </authorList>
    </citation>
    <scope>NUCLEOTIDE SEQUENCE</scope>
    <source>
        <strain evidence="8">HMLAC05119</strain>
    </source>
</reference>
<keyword evidence="4" id="KW-0444">Lipid biosynthesis</keyword>
<evidence type="ECO:0000256" key="4">
    <source>
        <dbReference type="RuleBase" id="RU361267"/>
    </source>
</evidence>
<dbReference type="GO" id="GO:0005783">
    <property type="term" value="C:endoplasmic reticulum"/>
    <property type="evidence" value="ECO:0007669"/>
    <property type="project" value="TreeGrafter"/>
</dbReference>
<evidence type="ECO:0000256" key="3">
    <source>
        <dbReference type="ARBA" id="ARBA00023315"/>
    </source>
</evidence>
<dbReference type="Proteomes" id="UP000800096">
    <property type="component" value="Unassembled WGS sequence"/>
</dbReference>
<keyword evidence="3 4" id="KW-0012">Acyltransferase</keyword>
<protein>
    <recommendedName>
        <fullName evidence="4">1-acyl-sn-glycerol-3-phosphate acyltransferase</fullName>
        <ecNumber evidence="4">2.3.1.51</ecNumber>
    </recommendedName>
</protein>
<dbReference type="InterPro" id="IPR002123">
    <property type="entry name" value="Plipid/glycerol_acylTrfase"/>
</dbReference>
<dbReference type="NCBIfam" id="TIGR00530">
    <property type="entry name" value="AGP_acyltrn"/>
    <property type="match status" value="1"/>
</dbReference>
<keyword evidence="9" id="KW-1185">Reference proteome</keyword>
<evidence type="ECO:0000256" key="2">
    <source>
        <dbReference type="ARBA" id="ARBA00022679"/>
    </source>
</evidence>
<feature type="compositionally biased region" description="Basic and acidic residues" evidence="5">
    <location>
        <begin position="302"/>
        <end position="311"/>
    </location>
</feature>
<dbReference type="GO" id="GO:0003841">
    <property type="term" value="F:1-acylglycerol-3-phosphate O-acyltransferase activity"/>
    <property type="evidence" value="ECO:0007669"/>
    <property type="project" value="UniProtKB-UniRule"/>
</dbReference>
<dbReference type="OrthoDB" id="202234at2759"/>
<evidence type="ECO:0000256" key="6">
    <source>
        <dbReference type="SAM" id="Phobius"/>
    </source>
</evidence>
<keyword evidence="6" id="KW-0812">Transmembrane</keyword>
<feature type="transmembrane region" description="Helical" evidence="6">
    <location>
        <begin position="32"/>
        <end position="60"/>
    </location>
</feature>
<keyword evidence="4" id="KW-0594">Phospholipid biosynthesis</keyword>
<dbReference type="GO" id="GO:0016020">
    <property type="term" value="C:membrane"/>
    <property type="evidence" value="ECO:0007669"/>
    <property type="project" value="InterPro"/>
</dbReference>
<dbReference type="EMBL" id="ML979133">
    <property type="protein sequence ID" value="KAF1919458.1"/>
    <property type="molecule type" value="Genomic_DNA"/>
</dbReference>
<organism evidence="8 9">
    <name type="scientific">Ampelomyces quisqualis</name>
    <name type="common">Powdery mildew agent</name>
    <dbReference type="NCBI Taxonomy" id="50730"/>
    <lineage>
        <taxon>Eukaryota</taxon>
        <taxon>Fungi</taxon>
        <taxon>Dikarya</taxon>
        <taxon>Ascomycota</taxon>
        <taxon>Pezizomycotina</taxon>
        <taxon>Dothideomycetes</taxon>
        <taxon>Pleosporomycetidae</taxon>
        <taxon>Pleosporales</taxon>
        <taxon>Pleosporineae</taxon>
        <taxon>Phaeosphaeriaceae</taxon>
        <taxon>Ampelomyces</taxon>
    </lineage>
</organism>
<proteinExistence type="inferred from homology"/>
<dbReference type="CDD" id="cd07989">
    <property type="entry name" value="LPLAT_AGPAT-like"/>
    <property type="match status" value="1"/>
</dbReference>
<dbReference type="AlphaFoldDB" id="A0A6A5QWY6"/>
<keyword evidence="2 4" id="KW-0808">Transferase</keyword>
<accession>A0A6A5QWY6</accession>
<dbReference type="GO" id="GO:0006654">
    <property type="term" value="P:phosphatidic acid biosynthetic process"/>
    <property type="evidence" value="ECO:0007669"/>
    <property type="project" value="TreeGrafter"/>
</dbReference>
<keyword evidence="6" id="KW-1133">Transmembrane helix</keyword>
<feature type="domain" description="Phospholipid/glycerol acyltransferase" evidence="7">
    <location>
        <begin position="112"/>
        <end position="229"/>
    </location>
</feature>
<comment type="domain">
    <text evidence="4">The HXXXXD motif is essential for acyltransferase activity and may constitute the binding site for the phosphate moiety of the glycerol-3-phosphate.</text>
</comment>
<comment type="similarity">
    <text evidence="1 4">Belongs to the 1-acyl-sn-glycerol-3-phosphate acyltransferase family.</text>
</comment>
<dbReference type="SMART" id="SM00563">
    <property type="entry name" value="PlsC"/>
    <property type="match status" value="1"/>
</dbReference>
<dbReference type="EC" id="2.3.1.51" evidence="4"/>
<evidence type="ECO:0000259" key="7">
    <source>
        <dbReference type="SMART" id="SM00563"/>
    </source>
</evidence>
<dbReference type="PANTHER" id="PTHR10434:SF11">
    <property type="entry name" value="1-ACYL-SN-GLYCEROL-3-PHOSPHATE ACYLTRANSFERASE"/>
    <property type="match status" value="1"/>
</dbReference>
<comment type="catalytic activity">
    <reaction evidence="4">
        <text>a 1-acyl-sn-glycero-3-phosphate + an acyl-CoA = a 1,2-diacyl-sn-glycero-3-phosphate + CoA</text>
        <dbReference type="Rhea" id="RHEA:19709"/>
        <dbReference type="ChEBI" id="CHEBI:57287"/>
        <dbReference type="ChEBI" id="CHEBI:57970"/>
        <dbReference type="ChEBI" id="CHEBI:58342"/>
        <dbReference type="ChEBI" id="CHEBI:58608"/>
        <dbReference type="EC" id="2.3.1.51"/>
    </reaction>
</comment>
<sequence>MSWLLYLAAVPTAIVMLLRVLSLVLPPGPAQLVSFIAFTITAFGLMIACASYGVVAGILFRLVGYGGLVQWTVGRAFKWSMWLTTGVSFQVTGSMKREGGMTGEDALTLRPAVFVGNHQTEMDVLMLGTFFPKWTSVTAKSSLKWTPFLGWFMTLSKTVFIDRANRAMSRATFDTAAETMVSERQNVFIFPEGTRSYAEEPTLLPFKKGAFHLAVQAQVPIVPVVCANYENVLNVKKKKFRPGTIDITVLPPISTRGCTADDVNRLVEKTQKAMLEELIRLSHVTDNGKNGMPLPSASGVDDVTRELRKRH</sequence>